<keyword evidence="2" id="KW-1185">Reference proteome</keyword>
<name>A0A8B6GY21_MYTGA</name>
<dbReference type="OrthoDB" id="435413at2759"/>
<gene>
    <name evidence="1" type="ORF">MGAL_10B059230</name>
</gene>
<reference evidence="1" key="1">
    <citation type="submission" date="2018-11" db="EMBL/GenBank/DDBJ databases">
        <authorList>
            <person name="Alioto T."/>
            <person name="Alioto T."/>
        </authorList>
    </citation>
    <scope>NUCLEOTIDE SEQUENCE</scope>
</reference>
<sequence>MAIVLLQGILRQDKTFVDALVEYAPLLYPLGPAQSEEAMTILLTLLANDKDNSYIREKFTWAVQQPDGLKILKSVAGKAWSDIASLVFMATSVRECGGVDEAVSIMEHAYDLKKSDPHTLLTYVHMLELIGKQDIGIQLIKKYLEDFPDMAIGNFTCRNLHNFTKFLSTEKFSADPISVNKDLHLTNIRNEAAYFTCISKVMKTKHNLQFDLEKEKFIYLVGDSHCITSAWQHIKFKEETVTIHPVLSTGTKIWHLREESQFYPKINFYNAIKVIPDNAAVMLCFGEIDCREALLLCVEKAKYDSIEEAIDKVIDIYIEVIKDLYKKYNWNIYIHPVMPVLDITRSLVMQFNLRLKHRIKKESTMRWLQFVDELLYTNEDNSLVLKDCYKFDGTHVHPRYTALLETSLRTCTDL</sequence>
<dbReference type="EMBL" id="UYJE01009188">
    <property type="protein sequence ID" value="VDI71008.1"/>
    <property type="molecule type" value="Genomic_DNA"/>
</dbReference>
<evidence type="ECO:0000313" key="1">
    <source>
        <dbReference type="EMBL" id="VDI71008.1"/>
    </source>
</evidence>
<organism evidence="1 2">
    <name type="scientific">Mytilus galloprovincialis</name>
    <name type="common">Mediterranean mussel</name>
    <dbReference type="NCBI Taxonomy" id="29158"/>
    <lineage>
        <taxon>Eukaryota</taxon>
        <taxon>Metazoa</taxon>
        <taxon>Spiralia</taxon>
        <taxon>Lophotrochozoa</taxon>
        <taxon>Mollusca</taxon>
        <taxon>Bivalvia</taxon>
        <taxon>Autobranchia</taxon>
        <taxon>Pteriomorphia</taxon>
        <taxon>Mytilida</taxon>
        <taxon>Mytiloidea</taxon>
        <taxon>Mytilidae</taxon>
        <taxon>Mytilinae</taxon>
        <taxon>Mytilus</taxon>
    </lineage>
</organism>
<accession>A0A8B6GY21</accession>
<protein>
    <submittedName>
        <fullName evidence="1">Uncharacterized protein</fullName>
    </submittedName>
</protein>
<proteinExistence type="predicted"/>
<dbReference type="AlphaFoldDB" id="A0A8B6GY21"/>
<dbReference type="Proteomes" id="UP000596742">
    <property type="component" value="Unassembled WGS sequence"/>
</dbReference>
<evidence type="ECO:0000313" key="2">
    <source>
        <dbReference type="Proteomes" id="UP000596742"/>
    </source>
</evidence>
<comment type="caution">
    <text evidence="1">The sequence shown here is derived from an EMBL/GenBank/DDBJ whole genome shotgun (WGS) entry which is preliminary data.</text>
</comment>